<dbReference type="Proteomes" id="UP000887159">
    <property type="component" value="Unassembled WGS sequence"/>
</dbReference>
<sequence length="179" mass="19890">MGFGSVEYSQWPNKRTSRASQFSVAKSLRMSEPLAFKTAQRIRNAWAIFAIKARNTTSSWRVSTHHGVQQERQRAGQLAKTRTSPTAMSPTRLITSRLTEAGSLLPPVYSEAWAKATQGLLATDHVISSHGQVTWTTPELAPPLITTTPHQWEDVSALDRFNVHRCLTRRVFSGTGSNS</sequence>
<name>A0A8X6V9U0_TRICX</name>
<dbReference type="AlphaFoldDB" id="A0A8X6V9U0"/>
<organism evidence="2 3">
    <name type="scientific">Trichonephila clavipes</name>
    <name type="common">Golden silk orbweaver</name>
    <name type="synonym">Nephila clavipes</name>
    <dbReference type="NCBI Taxonomy" id="2585209"/>
    <lineage>
        <taxon>Eukaryota</taxon>
        <taxon>Metazoa</taxon>
        <taxon>Ecdysozoa</taxon>
        <taxon>Arthropoda</taxon>
        <taxon>Chelicerata</taxon>
        <taxon>Arachnida</taxon>
        <taxon>Araneae</taxon>
        <taxon>Araneomorphae</taxon>
        <taxon>Entelegynae</taxon>
        <taxon>Araneoidea</taxon>
        <taxon>Nephilidae</taxon>
        <taxon>Trichonephila</taxon>
    </lineage>
</organism>
<feature type="region of interest" description="Disordered" evidence="1">
    <location>
        <begin position="61"/>
        <end position="88"/>
    </location>
</feature>
<evidence type="ECO:0000256" key="1">
    <source>
        <dbReference type="SAM" id="MobiDB-lite"/>
    </source>
</evidence>
<keyword evidence="3" id="KW-1185">Reference proteome</keyword>
<protein>
    <submittedName>
        <fullName evidence="2">Uncharacterized protein</fullName>
    </submittedName>
</protein>
<evidence type="ECO:0000313" key="2">
    <source>
        <dbReference type="EMBL" id="GFY10342.1"/>
    </source>
</evidence>
<gene>
    <name evidence="2" type="primary">NCL1_22128</name>
    <name evidence="2" type="ORF">TNCV_2630191</name>
</gene>
<comment type="caution">
    <text evidence="2">The sequence shown here is derived from an EMBL/GenBank/DDBJ whole genome shotgun (WGS) entry which is preliminary data.</text>
</comment>
<proteinExistence type="predicted"/>
<accession>A0A8X6V9U0</accession>
<evidence type="ECO:0000313" key="3">
    <source>
        <dbReference type="Proteomes" id="UP000887159"/>
    </source>
</evidence>
<dbReference type="EMBL" id="BMAU01021296">
    <property type="protein sequence ID" value="GFY10342.1"/>
    <property type="molecule type" value="Genomic_DNA"/>
</dbReference>
<reference evidence="2" key="1">
    <citation type="submission" date="2020-08" db="EMBL/GenBank/DDBJ databases">
        <title>Multicomponent nature underlies the extraordinary mechanical properties of spider dragline silk.</title>
        <authorList>
            <person name="Kono N."/>
            <person name="Nakamura H."/>
            <person name="Mori M."/>
            <person name="Yoshida Y."/>
            <person name="Ohtoshi R."/>
            <person name="Malay A.D."/>
            <person name="Moran D.A.P."/>
            <person name="Tomita M."/>
            <person name="Numata K."/>
            <person name="Arakawa K."/>
        </authorList>
    </citation>
    <scope>NUCLEOTIDE SEQUENCE</scope>
</reference>